<accession>A0A2J8A6E2</accession>
<proteinExistence type="predicted"/>
<dbReference type="AlphaFoldDB" id="A0A2J8A6E2"/>
<evidence type="ECO:0000313" key="3">
    <source>
        <dbReference type="Proteomes" id="UP000236333"/>
    </source>
</evidence>
<feature type="region of interest" description="Disordered" evidence="1">
    <location>
        <begin position="58"/>
        <end position="96"/>
    </location>
</feature>
<dbReference type="Proteomes" id="UP000236333">
    <property type="component" value="Unassembled WGS sequence"/>
</dbReference>
<keyword evidence="3" id="KW-1185">Reference proteome</keyword>
<dbReference type="EMBL" id="PGGS01000145">
    <property type="protein sequence ID" value="PNH08096.1"/>
    <property type="molecule type" value="Genomic_DNA"/>
</dbReference>
<organism evidence="2 3">
    <name type="scientific">Tetrabaena socialis</name>
    <dbReference type="NCBI Taxonomy" id="47790"/>
    <lineage>
        <taxon>Eukaryota</taxon>
        <taxon>Viridiplantae</taxon>
        <taxon>Chlorophyta</taxon>
        <taxon>core chlorophytes</taxon>
        <taxon>Chlorophyceae</taxon>
        <taxon>CS clade</taxon>
        <taxon>Chlamydomonadales</taxon>
        <taxon>Tetrabaenaceae</taxon>
        <taxon>Tetrabaena</taxon>
    </lineage>
</organism>
<comment type="caution">
    <text evidence="2">The sequence shown here is derived from an EMBL/GenBank/DDBJ whole genome shotgun (WGS) entry which is preliminary data.</text>
</comment>
<feature type="region of interest" description="Disordered" evidence="1">
    <location>
        <begin position="394"/>
        <end position="415"/>
    </location>
</feature>
<reference evidence="2 3" key="1">
    <citation type="journal article" date="2017" name="Mol. Biol. Evol.">
        <title>The 4-celled Tetrabaena socialis nuclear genome reveals the essential components for genetic control of cell number at the origin of multicellularity in the volvocine lineage.</title>
        <authorList>
            <person name="Featherston J."/>
            <person name="Arakaki Y."/>
            <person name="Hanschen E.R."/>
            <person name="Ferris P.J."/>
            <person name="Michod R.E."/>
            <person name="Olson B.J.S.C."/>
            <person name="Nozaki H."/>
            <person name="Durand P.M."/>
        </authorList>
    </citation>
    <scope>NUCLEOTIDE SEQUENCE [LARGE SCALE GENOMIC DNA]</scope>
    <source>
        <strain evidence="2 3">NIES-571</strain>
    </source>
</reference>
<evidence type="ECO:0000313" key="2">
    <source>
        <dbReference type="EMBL" id="PNH08096.1"/>
    </source>
</evidence>
<feature type="region of interest" description="Disordered" evidence="1">
    <location>
        <begin position="335"/>
        <end position="362"/>
    </location>
</feature>
<name>A0A2J8A6E2_9CHLO</name>
<feature type="region of interest" description="Disordered" evidence="1">
    <location>
        <begin position="480"/>
        <end position="507"/>
    </location>
</feature>
<sequence>MCESRHHQRARSQVVRSARWGPSGASEFVCLRRHVLLNAASGLCVKVFKADKVGVPCSTDQDEDADQPAGASAGDPTCNRGSDPAVGDDGSEIGHQPTSLATAAAAAGRPRDSTDVDVSVQVFGSGMPMDLPAVHGGRCISVNGCLRRSQSATTKEQTASAAWQRVAIGTASASTPNCMPQPTWPPHPNERICALLFVDTEQLLGCAQHEDAGASRPRSGPQPRVAVVASLPGHDAQAAMRCSYNRSTQALGPTAPALVRHRTQPLEGQQHQLWREVQQLRQLGRQPQQEQQEGGEQWRTSLAQVPEAPHPASSTAPIEIACGFGAAAAMLPQPADVDSSDAGPGAACGSDSEPSATAAPGARSYQRTASAVLAFKGAVVALKDALRKHMMPSIAGGRHSYPSGSTPAALARSSEDSAAPARGLGCLAGLRAISSTDVPAVSAAATARVADMVSVGSCTLELLPDPSPLHLQLHMEAGRGGAGLRGGPPVARRTLAPASHRLRRSSS</sequence>
<protein>
    <submittedName>
        <fullName evidence="2">Uncharacterized protein</fullName>
    </submittedName>
</protein>
<gene>
    <name evidence="2" type="ORF">TSOC_005380</name>
</gene>
<evidence type="ECO:0000256" key="1">
    <source>
        <dbReference type="SAM" id="MobiDB-lite"/>
    </source>
</evidence>